<protein>
    <submittedName>
        <fullName evidence="1">Uncharacterized protein</fullName>
    </submittedName>
</protein>
<evidence type="ECO:0000313" key="2">
    <source>
        <dbReference type="Proteomes" id="UP000028045"/>
    </source>
</evidence>
<reference evidence="1 2" key="1">
    <citation type="journal article" date="2014" name="BMC Genomics">
        <title>Comparative genome sequencing reveals chemotype-specific gene clusters in the toxigenic black mold Stachybotrys.</title>
        <authorList>
            <person name="Semeiks J."/>
            <person name="Borek D."/>
            <person name="Otwinowski Z."/>
            <person name="Grishin N.V."/>
        </authorList>
    </citation>
    <scope>NUCLEOTIDE SEQUENCE [LARGE SCALE GENOMIC DNA]</scope>
    <source>
        <strain evidence="2">CBS 109288 / IBT 7711</strain>
    </source>
</reference>
<sequence>MSQKGQKRTLKAGSKAKKPIAGTSFIIYEEGVSCWDEDKQAVSILPASVANRFDYRNKALLPKTSSNSRLIFPLSSDHLIILVQLNTLRAVMTINRLVSKEHYDCAGGAILILPLDGLPDAPPNLSPTLMQATVPHEDWIDIMPHPVWRDNLILWSGTFDKDELSSDIVGGLFEGAAASDCGERGIVVWSPVWHPMGWELSEGFLRKWGWVIQGCEEEVLTTTNRWRAKRGEAPLTINPL</sequence>
<proteinExistence type="predicted"/>
<dbReference type="AlphaFoldDB" id="A0A084BA95"/>
<dbReference type="EMBL" id="KL647570">
    <property type="protein sequence ID" value="KEY74474.1"/>
    <property type="molecule type" value="Genomic_DNA"/>
</dbReference>
<gene>
    <name evidence="1" type="ORF">S7711_04509</name>
</gene>
<name>A0A084BA95_STACB</name>
<dbReference type="Pfam" id="PF11905">
    <property type="entry name" value="DUF3425"/>
    <property type="match status" value="1"/>
</dbReference>
<dbReference type="PANTHER" id="PTHR38116">
    <property type="entry name" value="CHROMOSOME 7, WHOLE GENOME SHOTGUN SEQUENCE"/>
    <property type="match status" value="1"/>
</dbReference>
<dbReference type="PANTHER" id="PTHR38116:SF1">
    <property type="entry name" value="BZIP DOMAIN-CONTAINING PROTEIN"/>
    <property type="match status" value="1"/>
</dbReference>
<dbReference type="InterPro" id="IPR021833">
    <property type="entry name" value="DUF3425"/>
</dbReference>
<evidence type="ECO:0000313" key="1">
    <source>
        <dbReference type="EMBL" id="KEY74474.1"/>
    </source>
</evidence>
<keyword evidence="2" id="KW-1185">Reference proteome</keyword>
<accession>A0A084BA95</accession>
<organism evidence="1 2">
    <name type="scientific">Stachybotrys chartarum (strain CBS 109288 / IBT 7711)</name>
    <name type="common">Toxic black mold</name>
    <name type="synonym">Stilbospora chartarum</name>
    <dbReference type="NCBI Taxonomy" id="1280523"/>
    <lineage>
        <taxon>Eukaryota</taxon>
        <taxon>Fungi</taxon>
        <taxon>Dikarya</taxon>
        <taxon>Ascomycota</taxon>
        <taxon>Pezizomycotina</taxon>
        <taxon>Sordariomycetes</taxon>
        <taxon>Hypocreomycetidae</taxon>
        <taxon>Hypocreales</taxon>
        <taxon>Stachybotryaceae</taxon>
        <taxon>Stachybotrys</taxon>
    </lineage>
</organism>
<dbReference type="Proteomes" id="UP000028045">
    <property type="component" value="Unassembled WGS sequence"/>
</dbReference>
<dbReference type="OrthoDB" id="2245989at2759"/>
<dbReference type="HOGENOM" id="CLU_033726_0_1_1"/>